<feature type="region of interest" description="Disordered" evidence="1">
    <location>
        <begin position="1"/>
        <end position="87"/>
    </location>
</feature>
<dbReference type="EMBL" id="JANPWB010000011">
    <property type="protein sequence ID" value="KAJ1124128.1"/>
    <property type="molecule type" value="Genomic_DNA"/>
</dbReference>
<dbReference type="Proteomes" id="UP001066276">
    <property type="component" value="Chromosome 7"/>
</dbReference>
<name>A0AAV7PC35_PLEWA</name>
<organism evidence="2 3">
    <name type="scientific">Pleurodeles waltl</name>
    <name type="common">Iberian ribbed newt</name>
    <dbReference type="NCBI Taxonomy" id="8319"/>
    <lineage>
        <taxon>Eukaryota</taxon>
        <taxon>Metazoa</taxon>
        <taxon>Chordata</taxon>
        <taxon>Craniata</taxon>
        <taxon>Vertebrata</taxon>
        <taxon>Euteleostomi</taxon>
        <taxon>Amphibia</taxon>
        <taxon>Batrachia</taxon>
        <taxon>Caudata</taxon>
        <taxon>Salamandroidea</taxon>
        <taxon>Salamandridae</taxon>
        <taxon>Pleurodelinae</taxon>
        <taxon>Pleurodeles</taxon>
    </lineage>
</organism>
<keyword evidence="3" id="KW-1185">Reference proteome</keyword>
<sequence>MRFWSSPSAVILPSPSGLRPSTNAAKQKNPQKKRPESSKRSAPLRFLNPGTSFRSDEEKAIKSPKNTATDAHGLGAPTLCFRTPGAA</sequence>
<dbReference type="AlphaFoldDB" id="A0AAV7PC35"/>
<evidence type="ECO:0000256" key="1">
    <source>
        <dbReference type="SAM" id="MobiDB-lite"/>
    </source>
</evidence>
<evidence type="ECO:0000313" key="3">
    <source>
        <dbReference type="Proteomes" id="UP001066276"/>
    </source>
</evidence>
<proteinExistence type="predicted"/>
<accession>A0AAV7PC35</accession>
<gene>
    <name evidence="2" type="ORF">NDU88_002590</name>
</gene>
<protein>
    <submittedName>
        <fullName evidence="2">Uncharacterized protein</fullName>
    </submittedName>
</protein>
<feature type="compositionally biased region" description="Polar residues" evidence="1">
    <location>
        <begin position="19"/>
        <end position="28"/>
    </location>
</feature>
<reference evidence="2" key="1">
    <citation type="journal article" date="2022" name="bioRxiv">
        <title>Sequencing and chromosome-scale assembly of the giantPleurodeles waltlgenome.</title>
        <authorList>
            <person name="Brown T."/>
            <person name="Elewa A."/>
            <person name="Iarovenko S."/>
            <person name="Subramanian E."/>
            <person name="Araus A.J."/>
            <person name="Petzold A."/>
            <person name="Susuki M."/>
            <person name="Suzuki K.-i.T."/>
            <person name="Hayashi T."/>
            <person name="Toyoda A."/>
            <person name="Oliveira C."/>
            <person name="Osipova E."/>
            <person name="Leigh N.D."/>
            <person name="Simon A."/>
            <person name="Yun M.H."/>
        </authorList>
    </citation>
    <scope>NUCLEOTIDE SEQUENCE</scope>
    <source>
        <strain evidence="2">20211129_DDA</strain>
        <tissue evidence="2">Liver</tissue>
    </source>
</reference>
<comment type="caution">
    <text evidence="2">The sequence shown here is derived from an EMBL/GenBank/DDBJ whole genome shotgun (WGS) entry which is preliminary data.</text>
</comment>
<evidence type="ECO:0000313" key="2">
    <source>
        <dbReference type="EMBL" id="KAJ1124128.1"/>
    </source>
</evidence>